<dbReference type="Gene3D" id="3.40.50.300">
    <property type="entry name" value="P-loop containing nucleotide triphosphate hydrolases"/>
    <property type="match status" value="1"/>
</dbReference>
<dbReference type="PANTHER" id="PTHR10218">
    <property type="entry name" value="GTP-BINDING PROTEIN ALPHA SUBUNIT"/>
    <property type="match status" value="1"/>
</dbReference>
<organism evidence="7 8">
    <name type="scientific">Anaeramoeba flamelloides</name>
    <dbReference type="NCBI Taxonomy" id="1746091"/>
    <lineage>
        <taxon>Eukaryota</taxon>
        <taxon>Metamonada</taxon>
        <taxon>Anaeramoebidae</taxon>
        <taxon>Anaeramoeba</taxon>
    </lineage>
</organism>
<dbReference type="GO" id="GO:0031683">
    <property type="term" value="F:G-protein beta/gamma-subunit complex binding"/>
    <property type="evidence" value="ECO:0007669"/>
    <property type="project" value="InterPro"/>
</dbReference>
<dbReference type="Pfam" id="PF00503">
    <property type="entry name" value="G-alpha"/>
    <property type="match status" value="1"/>
</dbReference>
<dbReference type="InterPro" id="IPR001019">
    <property type="entry name" value="Gprotein_alpha_su"/>
</dbReference>
<keyword evidence="4" id="KW-0807">Transducer</keyword>
<dbReference type="EMBL" id="JANTQA010000036">
    <property type="protein sequence ID" value="KAJ3436845.1"/>
    <property type="molecule type" value="Genomic_DNA"/>
</dbReference>
<sequence length="101" mass="11842">MGPSQSRKERRAKKKRNKRLEKEFAQDNEELNKEIKILVLGTGDSGKSTFVKQMQILYKEGFNESEKELYRNAIRENIKNHVKELLRIANRLGLTLQKPTL</sequence>
<keyword evidence="5" id="KW-0460">Magnesium</keyword>
<evidence type="ECO:0000256" key="3">
    <source>
        <dbReference type="ARBA" id="ARBA00023134"/>
    </source>
</evidence>
<evidence type="ECO:0000256" key="5">
    <source>
        <dbReference type="PIRSR" id="PIRSR601019-2"/>
    </source>
</evidence>
<evidence type="ECO:0000256" key="6">
    <source>
        <dbReference type="SAM" id="MobiDB-lite"/>
    </source>
</evidence>
<dbReference type="InterPro" id="IPR011025">
    <property type="entry name" value="GproteinA_insert"/>
</dbReference>
<evidence type="ECO:0000313" key="8">
    <source>
        <dbReference type="Proteomes" id="UP001146793"/>
    </source>
</evidence>
<feature type="binding site" evidence="5">
    <location>
        <position position="48"/>
    </location>
    <ligand>
        <name>Mg(2+)</name>
        <dbReference type="ChEBI" id="CHEBI:18420"/>
    </ligand>
</feature>
<feature type="compositionally biased region" description="Basic residues" evidence="6">
    <location>
        <begin position="8"/>
        <end position="19"/>
    </location>
</feature>
<name>A0AAV7Z8F2_9EUKA</name>
<dbReference type="AlphaFoldDB" id="A0AAV7Z8F2"/>
<dbReference type="PROSITE" id="PS51882">
    <property type="entry name" value="G_ALPHA"/>
    <property type="match status" value="1"/>
</dbReference>
<evidence type="ECO:0000313" key="7">
    <source>
        <dbReference type="EMBL" id="KAJ3436845.1"/>
    </source>
</evidence>
<dbReference type="Proteomes" id="UP001146793">
    <property type="component" value="Unassembled WGS sequence"/>
</dbReference>
<reference evidence="7" key="1">
    <citation type="submission" date="2022-08" db="EMBL/GenBank/DDBJ databases">
        <title>Novel sulphate-reducing endosymbionts in the free-living metamonad Anaeramoeba.</title>
        <authorList>
            <person name="Jerlstrom-Hultqvist J."/>
            <person name="Cepicka I."/>
            <person name="Gallot-Lavallee L."/>
            <person name="Salas-Leiva D."/>
            <person name="Curtis B.A."/>
            <person name="Zahonova K."/>
            <person name="Pipaliya S."/>
            <person name="Dacks J."/>
            <person name="Roger A.J."/>
        </authorList>
    </citation>
    <scope>NUCLEOTIDE SEQUENCE</scope>
    <source>
        <strain evidence="7">Busselton2</strain>
    </source>
</reference>
<evidence type="ECO:0000256" key="2">
    <source>
        <dbReference type="ARBA" id="ARBA00022741"/>
    </source>
</evidence>
<dbReference type="InterPro" id="IPR027417">
    <property type="entry name" value="P-loop_NTPase"/>
</dbReference>
<dbReference type="PANTHER" id="PTHR10218:SF302">
    <property type="entry name" value="GUANINE NUCLEOTIDE-BINDING PROTEIN ALPHA-5 SUBUNIT"/>
    <property type="match status" value="1"/>
</dbReference>
<dbReference type="GO" id="GO:0001664">
    <property type="term" value="F:G protein-coupled receptor binding"/>
    <property type="evidence" value="ECO:0007669"/>
    <property type="project" value="TreeGrafter"/>
</dbReference>
<dbReference type="GO" id="GO:0007188">
    <property type="term" value="P:adenylate cyclase-modulating G protein-coupled receptor signaling pathway"/>
    <property type="evidence" value="ECO:0007669"/>
    <property type="project" value="TreeGrafter"/>
</dbReference>
<dbReference type="GO" id="GO:0003924">
    <property type="term" value="F:GTPase activity"/>
    <property type="evidence" value="ECO:0007669"/>
    <property type="project" value="InterPro"/>
</dbReference>
<dbReference type="GO" id="GO:0046872">
    <property type="term" value="F:metal ion binding"/>
    <property type="evidence" value="ECO:0007669"/>
    <property type="project" value="UniProtKB-KW"/>
</dbReference>
<keyword evidence="1 5" id="KW-0479">Metal-binding</keyword>
<protein>
    <submittedName>
        <fullName evidence="7">G protein alpha i subunit</fullName>
    </submittedName>
</protein>
<evidence type="ECO:0000256" key="1">
    <source>
        <dbReference type="ARBA" id="ARBA00022723"/>
    </source>
</evidence>
<evidence type="ECO:0000256" key="4">
    <source>
        <dbReference type="ARBA" id="ARBA00023224"/>
    </source>
</evidence>
<dbReference type="GO" id="GO:0005525">
    <property type="term" value="F:GTP binding"/>
    <property type="evidence" value="ECO:0007669"/>
    <property type="project" value="UniProtKB-KW"/>
</dbReference>
<keyword evidence="2" id="KW-0547">Nucleotide-binding</keyword>
<keyword evidence="3" id="KW-0342">GTP-binding</keyword>
<accession>A0AAV7Z8F2</accession>
<dbReference type="Gene3D" id="1.10.400.10">
    <property type="entry name" value="GI Alpha 1, domain 2-like"/>
    <property type="match status" value="1"/>
</dbReference>
<dbReference type="GO" id="GO:0005737">
    <property type="term" value="C:cytoplasm"/>
    <property type="evidence" value="ECO:0007669"/>
    <property type="project" value="TreeGrafter"/>
</dbReference>
<comment type="caution">
    <text evidence="7">The sequence shown here is derived from an EMBL/GenBank/DDBJ whole genome shotgun (WGS) entry which is preliminary data.</text>
</comment>
<feature type="region of interest" description="Disordered" evidence="6">
    <location>
        <begin position="1"/>
        <end position="25"/>
    </location>
</feature>
<proteinExistence type="predicted"/>
<dbReference type="SUPFAM" id="SSF52540">
    <property type="entry name" value="P-loop containing nucleoside triphosphate hydrolases"/>
    <property type="match status" value="1"/>
</dbReference>
<gene>
    <name evidence="7" type="ORF">M0812_18912</name>
</gene>
<dbReference type="GO" id="GO:0005834">
    <property type="term" value="C:heterotrimeric G-protein complex"/>
    <property type="evidence" value="ECO:0007669"/>
    <property type="project" value="TreeGrafter"/>
</dbReference>